<dbReference type="CDD" id="cd09874">
    <property type="entry name" value="PIN_MT3492-like"/>
    <property type="match status" value="1"/>
</dbReference>
<dbReference type="Proteomes" id="UP000662957">
    <property type="component" value="Chromosome"/>
</dbReference>
<dbReference type="InterPro" id="IPR029060">
    <property type="entry name" value="PIN-like_dom_sf"/>
</dbReference>
<dbReference type="InterPro" id="IPR002716">
    <property type="entry name" value="PIN_dom"/>
</dbReference>
<reference evidence="7 8" key="1">
    <citation type="submission" date="2021-02" db="EMBL/GenBank/DDBJ databases">
        <title>Brevundimonas sp. CS1 genome sequence.</title>
        <authorList>
            <person name="Lee K."/>
            <person name="Choi Y.-J."/>
            <person name="Son H.-R."/>
        </authorList>
    </citation>
    <scope>NUCLEOTIDE SEQUENCE [LARGE SCALE GENOMIC DNA]</scope>
    <source>
        <strain evidence="7 8">CS1</strain>
    </source>
</reference>
<evidence type="ECO:0000256" key="3">
    <source>
        <dbReference type="ARBA" id="ARBA00022723"/>
    </source>
</evidence>
<organism evidence="7 8">
    <name type="scientific">Brevundimonas fontaquae</name>
    <dbReference type="NCBI Taxonomy" id="2813778"/>
    <lineage>
        <taxon>Bacteria</taxon>
        <taxon>Pseudomonadati</taxon>
        <taxon>Pseudomonadota</taxon>
        <taxon>Alphaproteobacteria</taxon>
        <taxon>Caulobacterales</taxon>
        <taxon>Caulobacteraceae</taxon>
        <taxon>Brevundimonas</taxon>
    </lineage>
</organism>
<keyword evidence="4 5" id="KW-0378">Hydrolase</keyword>
<keyword evidence="3 5" id="KW-0479">Metal-binding</keyword>
<comment type="similarity">
    <text evidence="5">Belongs to the PINc/VapC protein family.</text>
</comment>
<evidence type="ECO:0000256" key="1">
    <source>
        <dbReference type="ARBA" id="ARBA00022649"/>
    </source>
</evidence>
<dbReference type="Pfam" id="PF01850">
    <property type="entry name" value="PIN"/>
    <property type="match status" value="1"/>
</dbReference>
<accession>A0ABX7LQI8</accession>
<evidence type="ECO:0000313" key="8">
    <source>
        <dbReference type="Proteomes" id="UP000662957"/>
    </source>
</evidence>
<evidence type="ECO:0000259" key="6">
    <source>
        <dbReference type="Pfam" id="PF01850"/>
    </source>
</evidence>
<evidence type="ECO:0000313" key="7">
    <source>
        <dbReference type="EMBL" id="QSF55073.1"/>
    </source>
</evidence>
<feature type="binding site" evidence="5">
    <location>
        <position position="6"/>
    </location>
    <ligand>
        <name>Mg(2+)</name>
        <dbReference type="ChEBI" id="CHEBI:18420"/>
    </ligand>
</feature>
<dbReference type="SUPFAM" id="SSF88723">
    <property type="entry name" value="PIN domain-like"/>
    <property type="match status" value="1"/>
</dbReference>
<keyword evidence="1 5" id="KW-1277">Toxin-antitoxin system</keyword>
<dbReference type="Gene3D" id="3.40.50.1010">
    <property type="entry name" value="5'-nuclease"/>
    <property type="match status" value="1"/>
</dbReference>
<evidence type="ECO:0000256" key="5">
    <source>
        <dbReference type="HAMAP-Rule" id="MF_00265"/>
    </source>
</evidence>
<keyword evidence="2 5" id="KW-0540">Nuclease</keyword>
<protein>
    <recommendedName>
        <fullName evidence="5">Ribonuclease VapC</fullName>
        <shortName evidence="5">RNase VapC</shortName>
        <ecNumber evidence="5">3.1.-.-</ecNumber>
    </recommendedName>
    <alternativeName>
        <fullName evidence="5">Toxin VapC</fullName>
    </alternativeName>
</protein>
<gene>
    <name evidence="5" type="primary">vapC</name>
    <name evidence="7" type="ORF">JX001_04485</name>
</gene>
<name>A0ABX7LQI8_9CAUL</name>
<sequence length="137" mass="15294">MTVYLDTSVLVSLLHEDNHTVRVLDWAGSVDALVLSAWTATEFTSALSVQSRMKRLIDRDRRRLELDLDHWLSTRVVLDVLNADIVAARRLVRNDVRLRAPDSVHLALAMRHGCILATLDGDMAAVARDIGLSEIVP</sequence>
<dbReference type="InterPro" id="IPR022907">
    <property type="entry name" value="VapC_family"/>
</dbReference>
<keyword evidence="5" id="KW-0800">Toxin</keyword>
<evidence type="ECO:0000256" key="2">
    <source>
        <dbReference type="ARBA" id="ARBA00022722"/>
    </source>
</evidence>
<evidence type="ECO:0000256" key="4">
    <source>
        <dbReference type="ARBA" id="ARBA00022801"/>
    </source>
</evidence>
<dbReference type="RefSeq" id="WP_205682464.1">
    <property type="nucleotide sequence ID" value="NZ_CP070968.1"/>
</dbReference>
<keyword evidence="8" id="KW-1185">Reference proteome</keyword>
<dbReference type="EC" id="3.1.-.-" evidence="5"/>
<keyword evidence="5" id="KW-0460">Magnesium</keyword>
<comment type="function">
    <text evidence="5">Toxic component of a toxin-antitoxin (TA) system. An RNase.</text>
</comment>
<feature type="binding site" evidence="5">
    <location>
        <position position="102"/>
    </location>
    <ligand>
        <name>Mg(2+)</name>
        <dbReference type="ChEBI" id="CHEBI:18420"/>
    </ligand>
</feature>
<dbReference type="EMBL" id="CP070968">
    <property type="protein sequence ID" value="QSF55073.1"/>
    <property type="molecule type" value="Genomic_DNA"/>
</dbReference>
<dbReference type="HAMAP" id="MF_00265">
    <property type="entry name" value="VapC_Nob1"/>
    <property type="match status" value="1"/>
</dbReference>
<proteinExistence type="inferred from homology"/>
<comment type="cofactor">
    <cofactor evidence="5">
        <name>Mg(2+)</name>
        <dbReference type="ChEBI" id="CHEBI:18420"/>
    </cofactor>
</comment>
<feature type="domain" description="PIN" evidence="6">
    <location>
        <begin position="3"/>
        <end position="128"/>
    </location>
</feature>